<keyword evidence="9" id="KW-1185">Reference proteome</keyword>
<evidence type="ECO:0000256" key="3">
    <source>
        <dbReference type="ARBA" id="ARBA00022679"/>
    </source>
</evidence>
<dbReference type="InterPro" id="IPR050750">
    <property type="entry name" value="C5-MTase"/>
</dbReference>
<evidence type="ECO:0000313" key="8">
    <source>
        <dbReference type="EMBL" id="WYM97612.1"/>
    </source>
</evidence>
<dbReference type="SUPFAM" id="SSF53335">
    <property type="entry name" value="S-adenosyl-L-methionine-dependent methyltransferases"/>
    <property type="match status" value="1"/>
</dbReference>
<gene>
    <name evidence="8" type="primary">dcm</name>
    <name evidence="8" type="ORF">LQ356_01375</name>
</gene>
<reference evidence="8" key="1">
    <citation type="submission" date="2021-11" db="EMBL/GenBank/DDBJ databases">
        <title>The first genome sequence of unculturable Mycoplasma faucium obtained by de novo assembly of metagenomic reads.</title>
        <authorList>
            <person name="Sabat A.J."/>
            <person name="Bathoorn E."/>
            <person name="Akkerboom V."/>
            <person name="Friedrich A.W."/>
        </authorList>
    </citation>
    <scope>NUCLEOTIDE SEQUENCE [LARGE SCALE GENOMIC DNA]</scope>
    <source>
        <strain evidence="8">UMCG-MFM1</strain>
    </source>
</reference>
<evidence type="ECO:0000256" key="7">
    <source>
        <dbReference type="RuleBase" id="RU000416"/>
    </source>
</evidence>
<comment type="caution">
    <text evidence="6">Lacks conserved residue(s) required for the propagation of feature annotation.</text>
</comment>
<name>A0ABZ2TMD7_9BACT</name>
<dbReference type="InterPro" id="IPR001525">
    <property type="entry name" value="C5_MeTfrase"/>
</dbReference>
<dbReference type="Pfam" id="PF00145">
    <property type="entry name" value="DNA_methylase"/>
    <property type="match status" value="1"/>
</dbReference>
<proteinExistence type="inferred from homology"/>
<protein>
    <recommendedName>
        <fullName evidence="1">DNA (cytosine-5-)-methyltransferase</fullName>
        <ecNumber evidence="1">2.1.1.37</ecNumber>
    </recommendedName>
</protein>
<dbReference type="GO" id="GO:0032259">
    <property type="term" value="P:methylation"/>
    <property type="evidence" value="ECO:0007669"/>
    <property type="project" value="UniProtKB-KW"/>
</dbReference>
<evidence type="ECO:0000256" key="1">
    <source>
        <dbReference type="ARBA" id="ARBA00011975"/>
    </source>
</evidence>
<dbReference type="NCBIfam" id="TIGR00675">
    <property type="entry name" value="dcm"/>
    <property type="match status" value="1"/>
</dbReference>
<keyword evidence="3 6" id="KW-0808">Transferase</keyword>
<dbReference type="EC" id="2.1.1.37" evidence="1"/>
<organism evidence="8 9">
    <name type="scientific">Metamycoplasma faucium</name>
    <dbReference type="NCBI Taxonomy" id="56142"/>
    <lineage>
        <taxon>Bacteria</taxon>
        <taxon>Bacillati</taxon>
        <taxon>Mycoplasmatota</taxon>
        <taxon>Mycoplasmoidales</taxon>
        <taxon>Metamycoplasmataceae</taxon>
        <taxon>Metamycoplasma</taxon>
    </lineage>
</organism>
<evidence type="ECO:0000256" key="5">
    <source>
        <dbReference type="ARBA" id="ARBA00022747"/>
    </source>
</evidence>
<dbReference type="PROSITE" id="PS51679">
    <property type="entry name" value="SAM_MT_C5"/>
    <property type="match status" value="1"/>
</dbReference>
<evidence type="ECO:0000313" key="9">
    <source>
        <dbReference type="Proteomes" id="UP001622612"/>
    </source>
</evidence>
<dbReference type="PANTHER" id="PTHR46098">
    <property type="entry name" value="TRNA (CYTOSINE(38)-C(5))-METHYLTRANSFERASE"/>
    <property type="match status" value="1"/>
</dbReference>
<dbReference type="PRINTS" id="PR00105">
    <property type="entry name" value="C5METTRFRASE"/>
</dbReference>
<dbReference type="InterPro" id="IPR029063">
    <property type="entry name" value="SAM-dependent_MTases_sf"/>
</dbReference>
<dbReference type="EMBL" id="CP088155">
    <property type="protein sequence ID" value="WYM97612.1"/>
    <property type="molecule type" value="Genomic_DNA"/>
</dbReference>
<evidence type="ECO:0000256" key="4">
    <source>
        <dbReference type="ARBA" id="ARBA00022691"/>
    </source>
</evidence>
<evidence type="ECO:0000256" key="2">
    <source>
        <dbReference type="ARBA" id="ARBA00022603"/>
    </source>
</evidence>
<dbReference type="Proteomes" id="UP001622612">
    <property type="component" value="Chromosome"/>
</dbReference>
<accession>A0ABZ2TMD7</accession>
<dbReference type="Gene3D" id="3.90.120.10">
    <property type="entry name" value="DNA Methylase, subunit A, domain 2"/>
    <property type="match status" value="1"/>
</dbReference>
<dbReference type="PANTHER" id="PTHR46098:SF1">
    <property type="entry name" value="TRNA (CYTOSINE(38)-C(5))-METHYLTRANSFERASE"/>
    <property type="match status" value="1"/>
</dbReference>
<dbReference type="GO" id="GO:0003886">
    <property type="term" value="F:DNA (cytosine-5-)-methyltransferase activity"/>
    <property type="evidence" value="ECO:0007669"/>
    <property type="project" value="UniProtKB-EC"/>
</dbReference>
<evidence type="ECO:0000256" key="6">
    <source>
        <dbReference type="PROSITE-ProRule" id="PRU01016"/>
    </source>
</evidence>
<keyword evidence="4 6" id="KW-0949">S-adenosyl-L-methionine</keyword>
<keyword evidence="2 6" id="KW-0489">Methyltransferase</keyword>
<sequence length="247" mass="28474">MSQQGKQKGINPNTRSGLLLQIEKILKNNQKNLPKVLLLENVKALVSKKFLNQFQSWIETLNDLGYESDWKVLNSSDYGSSQNRERVFLVSILKNKIKKKFTFPKISKKNKTLSEIIKIENSTEKLDLIKNFKISSFKTTSSNITKSKLLKYTTFNSEAYIYAPINKGPTLTASGANSRLKFYFEKNKQLRYMTPSEAFLYMGFEEDDYLKVKNTNLITKNKMLFLCGNSISVEVLESLFKEIIKCI</sequence>
<comment type="similarity">
    <text evidence="6 7">Belongs to the class I-like SAM-binding methyltransferase superfamily. C5-methyltransferase family.</text>
</comment>
<dbReference type="Gene3D" id="3.40.50.150">
    <property type="entry name" value="Vaccinia Virus protein VP39"/>
    <property type="match status" value="1"/>
</dbReference>
<keyword evidence="5" id="KW-0680">Restriction system</keyword>